<feature type="transmembrane region" description="Helical" evidence="13">
    <location>
        <begin position="1264"/>
        <end position="1282"/>
    </location>
</feature>
<dbReference type="EMBL" id="JANIEX010000266">
    <property type="protein sequence ID" value="KAJ3569853.1"/>
    <property type="molecule type" value="Genomic_DNA"/>
</dbReference>
<dbReference type="GO" id="GO:0016020">
    <property type="term" value="C:membrane"/>
    <property type="evidence" value="ECO:0007669"/>
    <property type="project" value="UniProtKB-SubCell"/>
</dbReference>
<dbReference type="PRINTS" id="PR00119">
    <property type="entry name" value="CATATPASE"/>
</dbReference>
<dbReference type="PANTHER" id="PTHR45630:SF8">
    <property type="entry name" value="CATION-TRANSPORTING ATPASE"/>
    <property type="match status" value="1"/>
</dbReference>
<feature type="region of interest" description="Disordered" evidence="14">
    <location>
        <begin position="1502"/>
        <end position="1578"/>
    </location>
</feature>
<evidence type="ECO:0000313" key="18">
    <source>
        <dbReference type="EMBL" id="KAJ3569853.1"/>
    </source>
</evidence>
<keyword evidence="4 13" id="KW-0812">Transmembrane</keyword>
<proteinExistence type="inferred from homology"/>
<feature type="transmembrane region" description="Helical" evidence="13">
    <location>
        <begin position="1212"/>
        <end position="1234"/>
    </location>
</feature>
<keyword evidence="11 13" id="KW-0472">Membrane</keyword>
<feature type="domain" description="P5B-type ATPase N-terminal" evidence="17">
    <location>
        <begin position="300"/>
        <end position="435"/>
    </location>
</feature>
<dbReference type="GO" id="GO:0046872">
    <property type="term" value="F:metal ion binding"/>
    <property type="evidence" value="ECO:0007669"/>
    <property type="project" value="UniProtKB-UniRule"/>
</dbReference>
<evidence type="ECO:0000256" key="6">
    <source>
        <dbReference type="ARBA" id="ARBA00022741"/>
    </source>
</evidence>
<dbReference type="InterPro" id="IPR023299">
    <property type="entry name" value="ATPase_P-typ_cyto_dom_N"/>
</dbReference>
<evidence type="ECO:0000259" key="16">
    <source>
        <dbReference type="Pfam" id="PF00689"/>
    </source>
</evidence>
<evidence type="ECO:0000313" key="19">
    <source>
        <dbReference type="Proteomes" id="UP001213000"/>
    </source>
</evidence>
<sequence length="1732" mass="189133">MSPIAGPSNHASYDYTEGATALDIDEAVASTKRSRRDSHYSSYFDDEEGGAMFSGPGHSVNPSSVSRMSNLEFGRRSSDNWSNTRRKSRDSLGSRHRLSRRSSRDSQVSRQSAGEEEDRDVQEENDSLLSDSERDRRSRGRGRGENPSPQRQSMFENIASLFGRSTGADQAENRRMSISQRSSFSRASRGSRRSRRSDELSDYALGSDEDREERWGYSSAEEESEEEPFNVRRDDASISASMAYDSEPSTPIQPTQNLPLLTMDSVLGAEARIDMDVSFTLLDAPPPGPPSRQTLYIADEDTTIRFIGYEVIPWRSWLWRIGCVLSFGLLALLGHWFPRLWLRWVTHEKAFIDSHNGFVVVERKSAYRAITLLSIRVLDYQHHISTVFPLNVPIDQSTELYRSSLEQKMDEHLDSSAGILKKLLTVDYRYTRYALDPRTGLFHMIKEWRDASWTSAAGVHGGLVDSIVKQRSTLFGKNEIDIEGKSIPALLVDEIIHPFYVFQIASIVLWSLDDYYYYAFCIGLISLVSITSTLIETRKTFARMREMSRYVCKLVVLRNGEWVERESTELVPGDVVNLSNSQFSTLPADFFLLVGDAIVNESMLTGESVPVSKVPMKDEDLIRWREEREENSKSFLYGGTRIVRIRGSYTQDGTGKPAIALVARTGFSTTKGALVRSMLFPKPIGFKFYRDSIRFIGVLAGIATLGFCFSAINFIQMGIGFTTIVIRALDLITVVVPPALPATLAIGTSFAISRLRKLGIYCIAPSRVNIAGKINVCCFDKTGTLTEDGLDILGVRGLERNMQMFGELLEDVHDLPLGNSKASFLHALATCHSLKTVDNEIIGDPLDAKMFEFTKWTLEEGRVSGTGTIKSKGMVIEQAALVQTVVRPPGSAQFRLEDALKGSAKHAHFLELGVIRTFEFVSSLRRMSVIVKRLKSTSMEIYVKGAPEVMADICEKDSFPQDYDDLLSYYTRRGYRVIAMAGKSNASLPTSRIEWTSMDDSSWKLDAYSLKPLTPPPHHTVESDEINYQDYALVVTGDVFRWMINYAPLETLQRMLVKTQIFARMSPDEKNEIVERLQTLGYTVLMCGDGANDCAALKAADVGISLSEAEASVAAPFTTTTPDIGCVIEVIKEGRAALVTSFSCFKYMALYSLIQFTSVTLLYTFASSLGDFQFLYIDLFIIIPIAVTMGRTLPYPKIYPKRPTASLVSKKVLASIIGQIIITSGFQLWGFLWVRTQPWYKPPQENDPERQGHNLESTNFENTVLFLISCVQYILVAAVFSIGPPYRKSMWTNAWLMLSMIVLSAFNLLILLAPPKPLQGILTLMTLPFAAKITLLVVAAGNIVLSLAFEQWGSTIGRKCDRTGDAEMAAGPETAGTSNLLYPFHRSQRRRETAGTGLNVTFKKSPAVNLIHTVMLFPQRIITFALLALLSTLLFVNPAYSLPFRARQQDGSQTFTTVTTTMTDSGPVTQTCTIVLTPVTDNNGQPAVQEVRTCTVQLNTTTTSAGGSTVASDSTTSSSTSGATDSTSAVSTSSAASATQASTTSDSISATSSQVTSSTSSTTASASATSAITSGSGTVVATPASTVTSDSASSSASAAVTASALSTNSVSTVTPTPSPSSADTSSSSASAFQSTTSAAADAASTAASPSSTDGTASGTSAAADTSPTAFTLPGKTLSVLPIGLGVFAGISVIALIVVGLVTYERTKYRKAFRQRKLAESGAAMGYGGMAQS</sequence>
<name>A0AAD5W0H1_9AGAR</name>
<feature type="transmembrane region" description="Helical" evidence="13">
    <location>
        <begin position="1421"/>
        <end position="1440"/>
    </location>
</feature>
<evidence type="ECO:0000256" key="14">
    <source>
        <dbReference type="SAM" id="MobiDB-lite"/>
    </source>
</evidence>
<comment type="similarity">
    <text evidence="2 13">Belongs to the cation transport ATPase (P-type) (TC 3.A.3) family. Type V subfamily.</text>
</comment>
<feature type="region of interest" description="Disordered" evidence="14">
    <location>
        <begin position="1606"/>
        <end position="1628"/>
    </location>
</feature>
<feature type="compositionally biased region" description="Low complexity" evidence="14">
    <location>
        <begin position="176"/>
        <end position="188"/>
    </location>
</feature>
<feature type="transmembrane region" description="Helical" evidence="13">
    <location>
        <begin position="1172"/>
        <end position="1191"/>
    </location>
</feature>
<dbReference type="NCBIfam" id="TIGR01494">
    <property type="entry name" value="ATPase_P-type"/>
    <property type="match status" value="1"/>
</dbReference>
<dbReference type="PRINTS" id="PR00120">
    <property type="entry name" value="HATPASE"/>
</dbReference>
<feature type="transmembrane region" description="Helical" evidence="13">
    <location>
        <begin position="1148"/>
        <end position="1166"/>
    </location>
</feature>
<dbReference type="InterPro" id="IPR036412">
    <property type="entry name" value="HAD-like_sf"/>
</dbReference>
<dbReference type="FunFam" id="1.20.1110.10:FF:000023">
    <property type="entry name" value="Cation-transporting ATPase"/>
    <property type="match status" value="1"/>
</dbReference>
<feature type="domain" description="Cation-transporting P-type ATPase C-terminal" evidence="16">
    <location>
        <begin position="1172"/>
        <end position="1345"/>
    </location>
</feature>
<evidence type="ECO:0000259" key="17">
    <source>
        <dbReference type="Pfam" id="PF12409"/>
    </source>
</evidence>
<dbReference type="GO" id="GO:0140358">
    <property type="term" value="F:P-type transmembrane transporter activity"/>
    <property type="evidence" value="ECO:0007669"/>
    <property type="project" value="InterPro"/>
</dbReference>
<dbReference type="SFLD" id="SFLDS00003">
    <property type="entry name" value="Haloacid_Dehalogenase"/>
    <property type="match status" value="1"/>
</dbReference>
<dbReference type="GO" id="GO:0006874">
    <property type="term" value="P:intracellular calcium ion homeostasis"/>
    <property type="evidence" value="ECO:0007669"/>
    <property type="project" value="TreeGrafter"/>
</dbReference>
<evidence type="ECO:0000256" key="7">
    <source>
        <dbReference type="ARBA" id="ARBA00022840"/>
    </source>
</evidence>
<feature type="transmembrane region" description="Helical" evidence="13">
    <location>
        <begin position="1679"/>
        <end position="1703"/>
    </location>
</feature>
<evidence type="ECO:0000256" key="13">
    <source>
        <dbReference type="RuleBase" id="RU362082"/>
    </source>
</evidence>
<dbReference type="PROSITE" id="PS01229">
    <property type="entry name" value="COF_2"/>
    <property type="match status" value="1"/>
</dbReference>
<dbReference type="Proteomes" id="UP001213000">
    <property type="component" value="Unassembled WGS sequence"/>
</dbReference>
<dbReference type="Pfam" id="PF00689">
    <property type="entry name" value="Cation_ATPase_C"/>
    <property type="match status" value="1"/>
</dbReference>
<organism evidence="18 19">
    <name type="scientific">Leucocoprinus birnbaumii</name>
    <dbReference type="NCBI Taxonomy" id="56174"/>
    <lineage>
        <taxon>Eukaryota</taxon>
        <taxon>Fungi</taxon>
        <taxon>Dikarya</taxon>
        <taxon>Basidiomycota</taxon>
        <taxon>Agaricomycotina</taxon>
        <taxon>Agaricomycetes</taxon>
        <taxon>Agaricomycetidae</taxon>
        <taxon>Agaricales</taxon>
        <taxon>Agaricineae</taxon>
        <taxon>Agaricaceae</taxon>
        <taxon>Leucocoprinus</taxon>
    </lineage>
</organism>
<reference evidence="18" key="1">
    <citation type="submission" date="2022-07" db="EMBL/GenBank/DDBJ databases">
        <title>Genome Sequence of Leucocoprinus birnbaumii.</title>
        <authorList>
            <person name="Buettner E."/>
        </authorList>
    </citation>
    <scope>NUCLEOTIDE SEQUENCE</scope>
    <source>
        <strain evidence="18">VT141</strain>
    </source>
</reference>
<evidence type="ECO:0000256" key="1">
    <source>
        <dbReference type="ARBA" id="ARBA00004141"/>
    </source>
</evidence>
<evidence type="ECO:0000259" key="15">
    <source>
        <dbReference type="Pfam" id="PF00122"/>
    </source>
</evidence>
<feature type="transmembrane region" description="Helical" evidence="13">
    <location>
        <begin position="1325"/>
        <end position="1349"/>
    </location>
</feature>
<keyword evidence="10 13" id="KW-1133">Transmembrane helix</keyword>
<dbReference type="SFLD" id="SFLDF00027">
    <property type="entry name" value="p-type_atpase"/>
    <property type="match status" value="1"/>
</dbReference>
<keyword evidence="3" id="KW-0597">Phosphoprotein</keyword>
<evidence type="ECO:0000256" key="3">
    <source>
        <dbReference type="ARBA" id="ARBA00022553"/>
    </source>
</evidence>
<dbReference type="Pfam" id="PF00122">
    <property type="entry name" value="E1-E2_ATPase"/>
    <property type="match status" value="1"/>
</dbReference>
<dbReference type="PROSITE" id="PS00154">
    <property type="entry name" value="ATPASE_E1_E2"/>
    <property type="match status" value="1"/>
</dbReference>
<evidence type="ECO:0000256" key="8">
    <source>
        <dbReference type="ARBA" id="ARBA00022842"/>
    </source>
</evidence>
<gene>
    <name evidence="18" type="ORF">NP233_g4777</name>
</gene>
<comment type="caution">
    <text evidence="18">The sequence shown here is derived from an EMBL/GenBank/DDBJ whole genome shotgun (WGS) entry which is preliminary data.</text>
</comment>
<evidence type="ECO:0000256" key="12">
    <source>
        <dbReference type="ARBA" id="ARBA00049360"/>
    </source>
</evidence>
<feature type="transmembrane region" description="Helical" evidence="13">
    <location>
        <begin position="731"/>
        <end position="752"/>
    </location>
</feature>
<dbReference type="InterPro" id="IPR059000">
    <property type="entry name" value="ATPase_P-type_domA"/>
</dbReference>
<evidence type="ECO:0000256" key="10">
    <source>
        <dbReference type="ARBA" id="ARBA00022989"/>
    </source>
</evidence>
<dbReference type="Gene3D" id="2.70.150.10">
    <property type="entry name" value="Calcium-transporting ATPase, cytoplasmic transduction domain A"/>
    <property type="match status" value="1"/>
</dbReference>
<feature type="compositionally biased region" description="Polar residues" evidence="14">
    <location>
        <begin position="60"/>
        <end position="69"/>
    </location>
</feature>
<accession>A0AAD5W0H1</accession>
<evidence type="ECO:0000256" key="11">
    <source>
        <dbReference type="ARBA" id="ARBA00023136"/>
    </source>
</evidence>
<feature type="region of interest" description="Disordered" evidence="14">
    <location>
        <begin position="1643"/>
        <end position="1665"/>
    </location>
</feature>
<comment type="catalytic activity">
    <reaction evidence="12 13">
        <text>ATP + H2O = ADP + phosphate + H(+)</text>
        <dbReference type="Rhea" id="RHEA:13065"/>
        <dbReference type="ChEBI" id="CHEBI:15377"/>
        <dbReference type="ChEBI" id="CHEBI:15378"/>
        <dbReference type="ChEBI" id="CHEBI:30616"/>
        <dbReference type="ChEBI" id="CHEBI:43474"/>
        <dbReference type="ChEBI" id="CHEBI:456216"/>
    </reaction>
</comment>
<dbReference type="SUPFAM" id="SSF56784">
    <property type="entry name" value="HAD-like"/>
    <property type="match status" value="1"/>
</dbReference>
<dbReference type="InterPro" id="IPR044492">
    <property type="entry name" value="P_typ_ATPase_HD_dom"/>
</dbReference>
<comment type="subcellular location">
    <subcellularLocation>
        <location evidence="1 13">Membrane</location>
        <topology evidence="1 13">Multi-pass membrane protein</topology>
    </subcellularLocation>
</comment>
<dbReference type="InterPro" id="IPR006068">
    <property type="entry name" value="ATPase_P-typ_cation-transptr_C"/>
</dbReference>
<keyword evidence="19" id="KW-1185">Reference proteome</keyword>
<feature type="compositionally biased region" description="Basic residues" evidence="14">
    <location>
        <begin position="84"/>
        <end position="101"/>
    </location>
</feature>
<dbReference type="SUPFAM" id="SSF81653">
    <property type="entry name" value="Calcium ATPase, transduction domain A"/>
    <property type="match status" value="1"/>
</dbReference>
<feature type="domain" description="P-type ATPase A" evidence="15">
    <location>
        <begin position="556"/>
        <end position="678"/>
    </location>
</feature>
<feature type="transmembrane region" description="Helical" evidence="13">
    <location>
        <begin position="515"/>
        <end position="535"/>
    </location>
</feature>
<dbReference type="GO" id="GO:0005524">
    <property type="term" value="F:ATP binding"/>
    <property type="evidence" value="ECO:0007669"/>
    <property type="project" value="UniProtKB-UniRule"/>
</dbReference>
<dbReference type="InterPro" id="IPR047819">
    <property type="entry name" value="P5A-ATPase_N"/>
</dbReference>
<evidence type="ECO:0000256" key="2">
    <source>
        <dbReference type="ARBA" id="ARBA00006000"/>
    </source>
</evidence>
<dbReference type="SUPFAM" id="SSF81660">
    <property type="entry name" value="Metal cation-transporting ATPase, ATP-binding domain N"/>
    <property type="match status" value="1"/>
</dbReference>
<dbReference type="EC" id="7.2.2.-" evidence="13"/>
<dbReference type="Gene3D" id="3.40.1110.10">
    <property type="entry name" value="Calcium-transporting ATPase, cytoplasmic domain N"/>
    <property type="match status" value="1"/>
</dbReference>
<feature type="compositionally biased region" description="Acidic residues" evidence="14">
    <location>
        <begin position="114"/>
        <end position="126"/>
    </location>
</feature>
<dbReference type="InterPro" id="IPR023298">
    <property type="entry name" value="ATPase_P-typ_TM_dom_sf"/>
</dbReference>
<evidence type="ECO:0000256" key="4">
    <source>
        <dbReference type="ARBA" id="ARBA00022692"/>
    </source>
</evidence>
<dbReference type="SFLD" id="SFLDG00002">
    <property type="entry name" value="C1.7:_P-type_atpase_like"/>
    <property type="match status" value="1"/>
</dbReference>
<dbReference type="InterPro" id="IPR008250">
    <property type="entry name" value="ATPase_P-typ_transduc_dom_A_sf"/>
</dbReference>
<dbReference type="InterPro" id="IPR001757">
    <property type="entry name" value="P_typ_ATPase"/>
</dbReference>
<dbReference type="InterPro" id="IPR023214">
    <property type="entry name" value="HAD_sf"/>
</dbReference>
<dbReference type="GO" id="GO:0016887">
    <property type="term" value="F:ATP hydrolysis activity"/>
    <property type="evidence" value="ECO:0007669"/>
    <property type="project" value="InterPro"/>
</dbReference>
<dbReference type="GO" id="GO:0019829">
    <property type="term" value="F:ATPase-coupled monoatomic cation transmembrane transporter activity"/>
    <property type="evidence" value="ECO:0007669"/>
    <property type="project" value="UniProtKB-UniRule"/>
</dbReference>
<dbReference type="InterPro" id="IPR018303">
    <property type="entry name" value="ATPase_P-typ_P_site"/>
</dbReference>
<dbReference type="InterPro" id="IPR006544">
    <property type="entry name" value="P-type_TPase_V"/>
</dbReference>
<dbReference type="Gene3D" id="1.20.1110.10">
    <property type="entry name" value="Calcium-transporting ATPase, transmembrane domain"/>
    <property type="match status" value="1"/>
</dbReference>
<feature type="transmembrane region" description="Helical" evidence="13">
    <location>
        <begin position="695"/>
        <end position="719"/>
    </location>
</feature>
<dbReference type="SUPFAM" id="SSF81665">
    <property type="entry name" value="Calcium ATPase, transmembrane domain M"/>
    <property type="match status" value="1"/>
</dbReference>
<dbReference type="Gene3D" id="3.40.50.1000">
    <property type="entry name" value="HAD superfamily/HAD-like"/>
    <property type="match status" value="1"/>
</dbReference>
<keyword evidence="9 13" id="KW-1278">Translocase</keyword>
<evidence type="ECO:0000256" key="9">
    <source>
        <dbReference type="ARBA" id="ARBA00022967"/>
    </source>
</evidence>
<dbReference type="PANTHER" id="PTHR45630">
    <property type="entry name" value="CATION-TRANSPORTING ATPASE-RELATED"/>
    <property type="match status" value="1"/>
</dbReference>
<protein>
    <recommendedName>
        <fullName evidence="13">Cation-transporting ATPase</fullName>
        <ecNumber evidence="13">7.2.2.-</ecNumber>
    </recommendedName>
</protein>
<keyword evidence="5 13" id="KW-0479">Metal-binding</keyword>
<keyword evidence="6 13" id="KW-0547">Nucleotide-binding</keyword>
<feature type="region of interest" description="Disordered" evidence="14">
    <location>
        <begin position="28"/>
        <end position="233"/>
    </location>
</feature>
<keyword evidence="7 13" id="KW-0067">ATP-binding</keyword>
<evidence type="ECO:0000256" key="5">
    <source>
        <dbReference type="ARBA" id="ARBA00022723"/>
    </source>
</evidence>
<dbReference type="Pfam" id="PF12409">
    <property type="entry name" value="P5-ATPase"/>
    <property type="match status" value="1"/>
</dbReference>
<feature type="transmembrane region" description="Helical" evidence="13">
    <location>
        <begin position="1294"/>
        <end position="1313"/>
    </location>
</feature>
<keyword evidence="8 13" id="KW-0460">Magnesium</keyword>